<organism evidence="2 3">
    <name type="scientific">Zingiber officinale</name>
    <name type="common">Ginger</name>
    <name type="synonym">Amomum zingiber</name>
    <dbReference type="NCBI Taxonomy" id="94328"/>
    <lineage>
        <taxon>Eukaryota</taxon>
        <taxon>Viridiplantae</taxon>
        <taxon>Streptophyta</taxon>
        <taxon>Embryophyta</taxon>
        <taxon>Tracheophyta</taxon>
        <taxon>Spermatophyta</taxon>
        <taxon>Magnoliopsida</taxon>
        <taxon>Liliopsida</taxon>
        <taxon>Zingiberales</taxon>
        <taxon>Zingiberaceae</taxon>
        <taxon>Zingiber</taxon>
    </lineage>
</organism>
<dbReference type="PANTHER" id="PTHR31343:SF8">
    <property type="entry name" value="OS07G0246600 PROTEIN"/>
    <property type="match status" value="1"/>
</dbReference>
<comment type="caution">
    <text evidence="2">The sequence shown here is derived from an EMBL/GenBank/DDBJ whole genome shotgun (WGS) entry which is preliminary data.</text>
</comment>
<proteinExistence type="predicted"/>
<feature type="compositionally biased region" description="Basic and acidic residues" evidence="1">
    <location>
        <begin position="45"/>
        <end position="57"/>
    </location>
</feature>
<protein>
    <submittedName>
        <fullName evidence="2">Uncharacterized protein</fullName>
    </submittedName>
</protein>
<name>A0A8J5I4T1_ZINOF</name>
<dbReference type="InterPro" id="IPR008507">
    <property type="entry name" value="DUF789"/>
</dbReference>
<feature type="compositionally biased region" description="Low complexity" evidence="1">
    <location>
        <begin position="58"/>
        <end position="70"/>
    </location>
</feature>
<keyword evidence="3" id="KW-1185">Reference proteome</keyword>
<feature type="region of interest" description="Disordered" evidence="1">
    <location>
        <begin position="1"/>
        <end position="90"/>
    </location>
</feature>
<dbReference type="PANTHER" id="PTHR31343">
    <property type="entry name" value="T15D22.8"/>
    <property type="match status" value="1"/>
</dbReference>
<evidence type="ECO:0000313" key="2">
    <source>
        <dbReference type="EMBL" id="KAG6528606.1"/>
    </source>
</evidence>
<evidence type="ECO:0000256" key="1">
    <source>
        <dbReference type="SAM" id="MobiDB-lite"/>
    </source>
</evidence>
<dbReference type="AlphaFoldDB" id="A0A8J5I4T1"/>
<accession>A0A8J5I4T1</accession>
<feature type="compositionally biased region" description="Low complexity" evidence="1">
    <location>
        <begin position="32"/>
        <end position="42"/>
    </location>
</feature>
<dbReference type="EMBL" id="JACMSC010000003">
    <property type="protein sequence ID" value="KAG6528606.1"/>
    <property type="molecule type" value="Genomic_DNA"/>
</dbReference>
<reference evidence="2 3" key="1">
    <citation type="submission" date="2020-08" db="EMBL/GenBank/DDBJ databases">
        <title>Plant Genome Project.</title>
        <authorList>
            <person name="Zhang R.-G."/>
        </authorList>
    </citation>
    <scope>NUCLEOTIDE SEQUENCE [LARGE SCALE GENOMIC DNA]</scope>
    <source>
        <tissue evidence="2">Rhizome</tissue>
    </source>
</reference>
<feature type="region of interest" description="Disordered" evidence="1">
    <location>
        <begin position="146"/>
        <end position="180"/>
    </location>
</feature>
<dbReference type="Pfam" id="PF05623">
    <property type="entry name" value="DUF789"/>
    <property type="match status" value="1"/>
</dbReference>
<evidence type="ECO:0000313" key="3">
    <source>
        <dbReference type="Proteomes" id="UP000734854"/>
    </source>
</evidence>
<feature type="compositionally biased region" description="Basic and acidic residues" evidence="1">
    <location>
        <begin position="146"/>
        <end position="163"/>
    </location>
</feature>
<sequence length="367" mass="40494">MEERFYCPPALRKQRELQKQQQLLLQKKKEAAPSTRSSSPAADVRVAEDRLGTDDALSKPSVSSSSSPSLSPSPTPTPSPPLPQSPAGNLDRLLESTTPVVPARPVEDGRGMELRLDLSLTLLQRSLGVSKGVQCLWCRSAIGVEREQSTEDSNDNHYLDISREGSSGSEENRLKEGSSSLESISQVGHEGFANENGEVYPKPARPVFQYFEKDPPYGREPLIDKENDISVLASKFRNLKAYNSCDMLYLLAGCLLPGPTLKDLDACFLTFHFLATPKNTVNPPSVVLGSIGNMSVGNFNDRPVKFCLAVFGLASYKFRSSVWTSSSLHEGQRASSLLQAADDWLRLQQVDHPDYRFFLSHANTFRT</sequence>
<feature type="compositionally biased region" description="Pro residues" evidence="1">
    <location>
        <begin position="71"/>
        <end position="84"/>
    </location>
</feature>
<gene>
    <name evidence="2" type="ORF">ZIOFF_010785</name>
</gene>
<dbReference type="Proteomes" id="UP000734854">
    <property type="component" value="Unassembled WGS sequence"/>
</dbReference>